<dbReference type="RefSeq" id="WP_254082239.1">
    <property type="nucleotide sequence ID" value="NZ_JAHESE010000001.1"/>
</dbReference>
<accession>A0AAP2GMP6</accession>
<dbReference type="InterPro" id="IPR036380">
    <property type="entry name" value="Isochorismatase-like_sf"/>
</dbReference>
<dbReference type="Pfam" id="PF00857">
    <property type="entry name" value="Isochorismatase"/>
    <property type="match status" value="1"/>
</dbReference>
<dbReference type="Proteomes" id="UP001319080">
    <property type="component" value="Unassembled WGS sequence"/>
</dbReference>
<dbReference type="AlphaFoldDB" id="A0AAP2GMP6"/>
<gene>
    <name evidence="3" type="ORF">KK062_00345</name>
</gene>
<comment type="caution">
    <text evidence="3">The sequence shown here is derived from an EMBL/GenBank/DDBJ whole genome shotgun (WGS) entry which is preliminary data.</text>
</comment>
<keyword evidence="1" id="KW-0378">Hydrolase</keyword>
<evidence type="ECO:0000313" key="3">
    <source>
        <dbReference type="EMBL" id="MBT1706646.1"/>
    </source>
</evidence>
<evidence type="ECO:0000256" key="1">
    <source>
        <dbReference type="ARBA" id="ARBA00022801"/>
    </source>
</evidence>
<keyword evidence="4" id="KW-1185">Reference proteome</keyword>
<dbReference type="SUPFAM" id="SSF52499">
    <property type="entry name" value="Isochorismatase-like hydrolases"/>
    <property type="match status" value="1"/>
</dbReference>
<dbReference type="Gene3D" id="3.40.50.850">
    <property type="entry name" value="Isochorismatase-like"/>
    <property type="match status" value="1"/>
</dbReference>
<dbReference type="PANTHER" id="PTHR43540">
    <property type="entry name" value="PEROXYUREIDOACRYLATE/UREIDOACRYLATE AMIDOHYDROLASE-RELATED"/>
    <property type="match status" value="1"/>
</dbReference>
<dbReference type="InterPro" id="IPR000868">
    <property type="entry name" value="Isochorismatase-like_dom"/>
</dbReference>
<feature type="domain" description="Isochorismatase-like" evidence="2">
    <location>
        <begin position="5"/>
        <end position="143"/>
    </location>
</feature>
<sequence>MGEKALLIIDMQKGAYMEAPCFDAEGVLMRINQLGEIFRQAGWPVFLIQHNGTKTNEFIPHTPAWEFLDELVVSPTDIVMSKQAHDAFYETTLEEELTRRGVRELYITGSATDFCVESTVQSALSKDYQIVVVKDGHTMSDRPHLSAKAIIEHYNWIWELLIPTRGCITVQPFEVLKASLSQ</sequence>
<name>A0AAP2GMP6_9BACT</name>
<dbReference type="EMBL" id="JAHESE010000001">
    <property type="protein sequence ID" value="MBT1706646.1"/>
    <property type="molecule type" value="Genomic_DNA"/>
</dbReference>
<dbReference type="GO" id="GO:0016787">
    <property type="term" value="F:hydrolase activity"/>
    <property type="evidence" value="ECO:0007669"/>
    <property type="project" value="UniProtKB-KW"/>
</dbReference>
<proteinExistence type="predicted"/>
<protein>
    <submittedName>
        <fullName evidence="3">Isochorismatase family protein</fullName>
    </submittedName>
</protein>
<evidence type="ECO:0000259" key="2">
    <source>
        <dbReference type="Pfam" id="PF00857"/>
    </source>
</evidence>
<reference evidence="3 4" key="1">
    <citation type="submission" date="2021-05" db="EMBL/GenBank/DDBJ databases">
        <title>A Polyphasic approach of four new species of the genus Ohtaekwangia: Ohtaekwangia histidinii sp. nov., Ohtaekwangia cretensis sp. nov., Ohtaekwangia indiensis sp. nov., Ohtaekwangia reichenbachii sp. nov. from diverse environment.</title>
        <authorList>
            <person name="Octaviana S."/>
        </authorList>
    </citation>
    <scope>NUCLEOTIDE SEQUENCE [LARGE SCALE GENOMIC DNA]</scope>
    <source>
        <strain evidence="3 4">PWU5</strain>
    </source>
</reference>
<evidence type="ECO:0000313" key="4">
    <source>
        <dbReference type="Proteomes" id="UP001319080"/>
    </source>
</evidence>
<dbReference type="InterPro" id="IPR050272">
    <property type="entry name" value="Isochorismatase-like_hydrls"/>
</dbReference>
<organism evidence="3 4">
    <name type="scientific">Dawidia cretensis</name>
    <dbReference type="NCBI Taxonomy" id="2782350"/>
    <lineage>
        <taxon>Bacteria</taxon>
        <taxon>Pseudomonadati</taxon>
        <taxon>Bacteroidota</taxon>
        <taxon>Cytophagia</taxon>
        <taxon>Cytophagales</taxon>
        <taxon>Chryseotaleaceae</taxon>
        <taxon>Dawidia</taxon>
    </lineage>
</organism>